<feature type="region of interest" description="Disordered" evidence="1">
    <location>
        <begin position="30"/>
        <end position="163"/>
    </location>
</feature>
<feature type="compositionally biased region" description="Low complexity" evidence="1">
    <location>
        <begin position="77"/>
        <end position="114"/>
    </location>
</feature>
<dbReference type="AlphaFoldDB" id="A0A5B8LKE4"/>
<dbReference type="EMBL" id="CP042306">
    <property type="protein sequence ID" value="QDZ08022.1"/>
    <property type="molecule type" value="Genomic_DNA"/>
</dbReference>
<feature type="compositionally biased region" description="Pro residues" evidence="1">
    <location>
        <begin position="141"/>
        <end position="151"/>
    </location>
</feature>
<protein>
    <submittedName>
        <fullName evidence="4">Uncharacterized protein</fullName>
    </submittedName>
</protein>
<evidence type="ECO:0000256" key="1">
    <source>
        <dbReference type="SAM" id="MobiDB-lite"/>
    </source>
</evidence>
<accession>A0A5B8LKE4</accession>
<feature type="compositionally biased region" description="Low complexity" evidence="1">
    <location>
        <begin position="127"/>
        <end position="140"/>
    </location>
</feature>
<dbReference type="RefSeq" id="WP_146572107.1">
    <property type="nucleotide sequence ID" value="NZ_CP042306.1"/>
</dbReference>
<dbReference type="KEGG" id="spai:FPZ24_11455"/>
<sequence>MVGMTGFGVWKRASAWLAGAAMLPALAVAQTTPSGPQTDPSLDRFSLPPSTRPSPRPTPTSGPVIAPLNRPSPTPAAPIVVATPTPAPSAAATQPPARTPAPTATPARRPAEATGQPMRTPSPTPTSAPTSATAVSDTTPAPIPVASPTPEPTASVPATADQPSGGISTGLLVAIGAAALALVAFGGFLLGRRRSVREEEIAEPIVAQPAVAPPAPAATPEGAADIPVRRQFTDEPQPRLEINLIPKRAGTNLMGAAVDYRVVVRNTGTVAARDIRFAMYMLSASARQAQDLQMIFATPIEQPVVAPFDLAPDQEIDLSGMAMLAREQINVMTIDGKPWFVPVLAMKADYRWGENVGAPGVATAAHMIGIDRGEGAKMTPFRLDAGPHMHPEVAERKVA</sequence>
<evidence type="ECO:0000256" key="2">
    <source>
        <dbReference type="SAM" id="Phobius"/>
    </source>
</evidence>
<dbReference type="Proteomes" id="UP000315673">
    <property type="component" value="Chromosome"/>
</dbReference>
<proteinExistence type="predicted"/>
<feature type="chain" id="PRO_5022717646" evidence="3">
    <location>
        <begin position="30"/>
        <end position="399"/>
    </location>
</feature>
<dbReference type="PRINTS" id="PR01217">
    <property type="entry name" value="PRICHEXTENSN"/>
</dbReference>
<organism evidence="4 5">
    <name type="scientific">Sphingomonas panacisoli</name>
    <dbReference type="NCBI Taxonomy" id="1813879"/>
    <lineage>
        <taxon>Bacteria</taxon>
        <taxon>Pseudomonadati</taxon>
        <taxon>Pseudomonadota</taxon>
        <taxon>Alphaproteobacteria</taxon>
        <taxon>Sphingomonadales</taxon>
        <taxon>Sphingomonadaceae</taxon>
        <taxon>Sphingomonas</taxon>
    </lineage>
</organism>
<gene>
    <name evidence="4" type="ORF">FPZ24_11455</name>
</gene>
<reference evidence="4 5" key="1">
    <citation type="submission" date="2019-07" db="EMBL/GenBank/DDBJ databases">
        <title>Full genome sequence of Sphingomonas sp. 4R-6-7(HKS19).</title>
        <authorList>
            <person name="Im W.-T."/>
        </authorList>
    </citation>
    <scope>NUCLEOTIDE SEQUENCE [LARGE SCALE GENOMIC DNA]</scope>
    <source>
        <strain evidence="4 5">HKS19</strain>
    </source>
</reference>
<dbReference type="OrthoDB" id="7499632at2"/>
<keyword evidence="2" id="KW-0812">Transmembrane</keyword>
<feature type="transmembrane region" description="Helical" evidence="2">
    <location>
        <begin position="171"/>
        <end position="190"/>
    </location>
</feature>
<keyword evidence="5" id="KW-1185">Reference proteome</keyword>
<evidence type="ECO:0000313" key="4">
    <source>
        <dbReference type="EMBL" id="QDZ08022.1"/>
    </source>
</evidence>
<keyword evidence="3" id="KW-0732">Signal</keyword>
<feature type="signal peptide" evidence="3">
    <location>
        <begin position="1"/>
        <end position="29"/>
    </location>
</feature>
<keyword evidence="2" id="KW-1133">Transmembrane helix</keyword>
<feature type="compositionally biased region" description="Polar residues" evidence="1">
    <location>
        <begin position="30"/>
        <end position="40"/>
    </location>
</feature>
<evidence type="ECO:0000313" key="5">
    <source>
        <dbReference type="Proteomes" id="UP000315673"/>
    </source>
</evidence>
<evidence type="ECO:0000256" key="3">
    <source>
        <dbReference type="SAM" id="SignalP"/>
    </source>
</evidence>
<feature type="compositionally biased region" description="Pro residues" evidence="1">
    <location>
        <begin position="50"/>
        <end position="60"/>
    </location>
</feature>
<name>A0A5B8LKE4_9SPHN</name>
<keyword evidence="2" id="KW-0472">Membrane</keyword>